<evidence type="ECO:0000313" key="1">
    <source>
        <dbReference type="EMBL" id="OXM84050.1"/>
    </source>
</evidence>
<protein>
    <recommendedName>
        <fullName evidence="3">Transcriptional regulator</fullName>
    </recommendedName>
</protein>
<accession>A0A229UKW2</accession>
<gene>
    <name evidence="1" type="ORF">CF651_22670</name>
</gene>
<dbReference type="EMBL" id="NMQW01000035">
    <property type="protein sequence ID" value="OXM84050.1"/>
    <property type="molecule type" value="Genomic_DNA"/>
</dbReference>
<comment type="caution">
    <text evidence="1">The sequence shown here is derived from an EMBL/GenBank/DDBJ whole genome shotgun (WGS) entry which is preliminary data.</text>
</comment>
<dbReference type="RefSeq" id="WP_094017159.1">
    <property type="nucleotide sequence ID" value="NZ_NMQW01000035.1"/>
</dbReference>
<dbReference type="InterPro" id="IPR043128">
    <property type="entry name" value="Rev_trsase/Diguanyl_cyclase"/>
</dbReference>
<dbReference type="Proteomes" id="UP000215509">
    <property type="component" value="Unassembled WGS sequence"/>
</dbReference>
<dbReference type="OrthoDB" id="4986073at2"/>
<evidence type="ECO:0000313" key="2">
    <source>
        <dbReference type="Proteomes" id="UP000215509"/>
    </source>
</evidence>
<sequence>MVYRFGLIGPEPSVQKMLSVAQEQFSDCQWLPFPYVHVQESKALIENHHQEVNGWLFSGPIPYHYAREFLGSDANIVYCKPTGASLYKALLQLAMERKELTTNISIDMIDSEDLDFKESFLEAGIPTEAMYMKMFNGPMYDNPDVLVQFHLDLWKQGKTNAALTCMNLVYSMLRDAGMPAYRIQMTKLDIRQALRVMREQAKSSYFKEMQIGVEIIEIDQFDQLAEKTLTRYHLQHLELKAKQQLLQLCEKIDGTLMDIGNGRYQIFSSRGAIEREIGALRDTVHAVSLEADVPVAVGIGFGSTAFSAENNARRALQHAKEKEERGIVIIQQDGVIIESVGEEDELAYAYRSHDKELLDKLNQGNVSIKTFKKITALVHRMGWEEFTTSDLSSQLSMTQRNAQRIMMSLCELGLAEVGGEELQAVRGRPRKLYRLIQS</sequence>
<reference evidence="1 2" key="1">
    <citation type="submission" date="2017-07" db="EMBL/GenBank/DDBJ databases">
        <title>Genome sequencing and assembly of Paenibacillus rigui.</title>
        <authorList>
            <person name="Mayilraj S."/>
        </authorList>
    </citation>
    <scope>NUCLEOTIDE SEQUENCE [LARGE SCALE GENOMIC DNA]</scope>
    <source>
        <strain evidence="1 2">JCM 16352</strain>
    </source>
</reference>
<proteinExistence type="predicted"/>
<keyword evidence="2" id="KW-1185">Reference proteome</keyword>
<dbReference type="Gene3D" id="3.30.70.270">
    <property type="match status" value="1"/>
</dbReference>
<dbReference type="AlphaFoldDB" id="A0A229UKW2"/>
<evidence type="ECO:0008006" key="3">
    <source>
        <dbReference type="Google" id="ProtNLM"/>
    </source>
</evidence>
<name>A0A229UKW2_9BACL</name>
<organism evidence="1 2">
    <name type="scientific">Paenibacillus rigui</name>
    <dbReference type="NCBI Taxonomy" id="554312"/>
    <lineage>
        <taxon>Bacteria</taxon>
        <taxon>Bacillati</taxon>
        <taxon>Bacillota</taxon>
        <taxon>Bacilli</taxon>
        <taxon>Bacillales</taxon>
        <taxon>Paenibacillaceae</taxon>
        <taxon>Paenibacillus</taxon>
    </lineage>
</organism>